<feature type="compositionally biased region" description="Low complexity" evidence="2">
    <location>
        <begin position="330"/>
        <end position="339"/>
    </location>
</feature>
<feature type="compositionally biased region" description="Polar residues" evidence="2">
    <location>
        <begin position="211"/>
        <end position="226"/>
    </location>
</feature>
<feature type="region of interest" description="Disordered" evidence="2">
    <location>
        <begin position="196"/>
        <end position="281"/>
    </location>
</feature>
<dbReference type="RefSeq" id="XP_056791704.1">
    <property type="nucleotide sequence ID" value="XM_056934163.1"/>
</dbReference>
<evidence type="ECO:0000313" key="5">
    <source>
        <dbReference type="Proteomes" id="UP001148312"/>
    </source>
</evidence>
<dbReference type="PROSITE" id="PS50157">
    <property type="entry name" value="ZINC_FINGER_C2H2_2"/>
    <property type="match status" value="1"/>
</dbReference>
<feature type="compositionally biased region" description="Polar residues" evidence="2">
    <location>
        <begin position="243"/>
        <end position="261"/>
    </location>
</feature>
<keyword evidence="1" id="KW-0863">Zinc-finger</keyword>
<gene>
    <name evidence="4" type="ORF">N7539_004561</name>
</gene>
<dbReference type="PROSITE" id="PS00028">
    <property type="entry name" value="ZINC_FINGER_C2H2_1"/>
    <property type="match status" value="1"/>
</dbReference>
<keyword evidence="1" id="KW-0862">Zinc</keyword>
<dbReference type="AlphaFoldDB" id="A0A9X0BYB0"/>
<reference evidence="4" key="2">
    <citation type="journal article" date="2023" name="IMA Fungus">
        <title>Comparative genomic study of the Penicillium genus elucidates a diverse pangenome and 15 lateral gene transfer events.</title>
        <authorList>
            <person name="Petersen C."/>
            <person name="Sorensen T."/>
            <person name="Nielsen M.R."/>
            <person name="Sondergaard T.E."/>
            <person name="Sorensen J.L."/>
            <person name="Fitzpatrick D.A."/>
            <person name="Frisvad J.C."/>
            <person name="Nielsen K.L."/>
        </authorList>
    </citation>
    <scope>NUCLEOTIDE SEQUENCE</scope>
    <source>
        <strain evidence="4">IBT 30728</strain>
    </source>
</reference>
<dbReference type="Proteomes" id="UP001148312">
    <property type="component" value="Unassembled WGS sequence"/>
</dbReference>
<evidence type="ECO:0000313" key="4">
    <source>
        <dbReference type="EMBL" id="KAJ5489671.1"/>
    </source>
</evidence>
<dbReference type="InterPro" id="IPR013087">
    <property type="entry name" value="Znf_C2H2_type"/>
</dbReference>
<keyword evidence="5" id="KW-1185">Reference proteome</keyword>
<comment type="caution">
    <text evidence="4">The sequence shown here is derived from an EMBL/GenBank/DDBJ whole genome shotgun (WGS) entry which is preliminary data.</text>
</comment>
<reference evidence="4" key="1">
    <citation type="submission" date="2022-12" db="EMBL/GenBank/DDBJ databases">
        <authorList>
            <person name="Petersen C."/>
        </authorList>
    </citation>
    <scope>NUCLEOTIDE SEQUENCE</scope>
    <source>
        <strain evidence="4">IBT 30728</strain>
    </source>
</reference>
<organism evidence="4 5">
    <name type="scientific">Penicillium diatomitis</name>
    <dbReference type="NCBI Taxonomy" id="2819901"/>
    <lineage>
        <taxon>Eukaryota</taxon>
        <taxon>Fungi</taxon>
        <taxon>Dikarya</taxon>
        <taxon>Ascomycota</taxon>
        <taxon>Pezizomycotina</taxon>
        <taxon>Eurotiomycetes</taxon>
        <taxon>Eurotiomycetidae</taxon>
        <taxon>Eurotiales</taxon>
        <taxon>Aspergillaceae</taxon>
        <taxon>Penicillium</taxon>
    </lineage>
</organism>
<feature type="region of interest" description="Disordered" evidence="2">
    <location>
        <begin position="1"/>
        <end position="23"/>
    </location>
</feature>
<evidence type="ECO:0000256" key="1">
    <source>
        <dbReference type="PROSITE-ProRule" id="PRU00042"/>
    </source>
</evidence>
<evidence type="ECO:0000256" key="2">
    <source>
        <dbReference type="SAM" id="MobiDB-lite"/>
    </source>
</evidence>
<protein>
    <recommendedName>
        <fullName evidence="3">C2H2-type domain-containing protein</fullName>
    </recommendedName>
</protein>
<evidence type="ECO:0000259" key="3">
    <source>
        <dbReference type="PROSITE" id="PS50157"/>
    </source>
</evidence>
<feature type="region of interest" description="Disordered" evidence="2">
    <location>
        <begin position="330"/>
        <end position="368"/>
    </location>
</feature>
<feature type="region of interest" description="Disordered" evidence="2">
    <location>
        <begin position="305"/>
        <end position="324"/>
    </location>
</feature>
<dbReference type="EMBL" id="JAPWDQ010000004">
    <property type="protein sequence ID" value="KAJ5489671.1"/>
    <property type="molecule type" value="Genomic_DNA"/>
</dbReference>
<sequence length="690" mass="76574">MGGCVGRSNYLHKQPSTTRKSGRIDGRVCGADFGGVTPFDNTRIPLLDNCTMLDQQDSCHLRTADVNSSEHPGGGLDFHSASVNNVGDSEIAFLYDYDQVQGSAVEEEAYNLHENNYDSTSYSQENNDALGSMSDWVHYPSNLDAWNMANSGLGDYDPNVTRGLLPEYLNVQAGIAGLSYPTTPPLPPPDYHRMAEQNQPWGSPFLGSGLSLESSVPADSNTQPTSMAKPMNRPVGLPRKRSQYSFTKNRQYGSGYSTPLSPHSRDPMQRWQESPPEDEPASLSAIMRAIDDSRDSSSDRAISMTVPASFRHHRRPASINSSISANSVSSWQSSMSGRSPVASSWNSQSQPAGSKVQKGKRKSKKPSGLDTERVFCCTFCCDTFKNKYDWSRHEKSLHLNLGGWACTPNGGIVSSKFDGRPQCVYCGAENPTLQHLETHNHFQCSESTHLFRRKDHLVQHLRLVHALDALPPLDDWEIPGPPITSRCGFCDQRLETWDERADHLATHFRQGMTMKDWQGEHDFAPEIAAQVINSLPPYILSWEAGTLVPFRASDKTAQDHLNLLSARVNSMAAQSTPTQMIEPAVPRENDSTLPAVEETMVPLGTFTGILTQHLSRYARQKMSLGIIPTDEMFQQESRRLLYDSEDSWNQSIADNPAWISSFRRQLQVHPGPLEGATLERSELVEAEVGE</sequence>
<accession>A0A9X0BYB0</accession>
<dbReference type="SMART" id="SM00355">
    <property type="entry name" value="ZnF_C2H2"/>
    <property type="match status" value="3"/>
</dbReference>
<keyword evidence="1" id="KW-0479">Metal-binding</keyword>
<feature type="domain" description="C2H2-type" evidence="3">
    <location>
        <begin position="442"/>
        <end position="470"/>
    </location>
</feature>
<feature type="compositionally biased region" description="Polar residues" evidence="2">
    <location>
        <begin position="341"/>
        <end position="352"/>
    </location>
</feature>
<name>A0A9X0BYB0_9EURO</name>
<dbReference type="GO" id="GO:0008270">
    <property type="term" value="F:zinc ion binding"/>
    <property type="evidence" value="ECO:0007669"/>
    <property type="project" value="UniProtKB-KW"/>
</dbReference>
<proteinExistence type="predicted"/>
<dbReference type="GeneID" id="81624412"/>